<keyword evidence="13" id="KW-1185">Reference proteome</keyword>
<accession>A0ABQ0NZ35</accession>
<evidence type="ECO:0000313" key="13">
    <source>
        <dbReference type="Proteomes" id="UP001062901"/>
    </source>
</evidence>
<dbReference type="PANTHER" id="PTHR43071:SF1">
    <property type="entry name" value="2-AMINO-4-HYDROXY-6-HYDROXYMETHYLDIHYDROPTERIDINE PYROPHOSPHOKINASE"/>
    <property type="match status" value="1"/>
</dbReference>
<reference evidence="12" key="1">
    <citation type="submission" date="2013-04" db="EMBL/GenBank/DDBJ databases">
        <title>The genome sequencing project of 58 acetic acid bacteria.</title>
        <authorList>
            <person name="Okamoto-Kainuma A."/>
            <person name="Ishikawa M."/>
            <person name="Umino S."/>
            <person name="Koizumi Y."/>
            <person name="Shiwa Y."/>
            <person name="Yoshikawa H."/>
            <person name="Matsutani M."/>
            <person name="Matsushita K."/>
        </authorList>
    </citation>
    <scope>NUCLEOTIDE SEQUENCE</scope>
    <source>
        <strain evidence="12">DSM 15669</strain>
    </source>
</reference>
<proteinExistence type="inferred from homology"/>
<comment type="function">
    <text evidence="10">Catalyzes the conversion of 7,8-dihydroneopterin to 6-hydroxymethyl-7,8-dihydropterin.</text>
</comment>
<organism evidence="12 13">
    <name type="scientific">Saccharibacter floricola DSM 15669</name>
    <dbReference type="NCBI Taxonomy" id="1123227"/>
    <lineage>
        <taxon>Bacteria</taxon>
        <taxon>Pseudomonadati</taxon>
        <taxon>Pseudomonadota</taxon>
        <taxon>Alphaproteobacteria</taxon>
        <taxon>Acetobacterales</taxon>
        <taxon>Acetobacteraceae</taxon>
        <taxon>Saccharibacter</taxon>
    </lineage>
</organism>
<gene>
    <name evidence="12" type="ORF">AA15669_1218</name>
</gene>
<dbReference type="SUPFAM" id="SSF55620">
    <property type="entry name" value="Tetrahydrobiopterin biosynthesis enzymes-like"/>
    <property type="match status" value="1"/>
</dbReference>
<dbReference type="PANTHER" id="PTHR43071">
    <property type="entry name" value="2-AMINO-4-HYDROXY-6-HYDROXYMETHYLDIHYDROPTERIDINE PYROPHOSPHOKINASE"/>
    <property type="match status" value="1"/>
</dbReference>
<comment type="catalytic activity">
    <reaction evidence="10">
        <text>7,8-dihydroneopterin = 6-hydroxymethyl-7,8-dihydropterin + glycolaldehyde</text>
        <dbReference type="Rhea" id="RHEA:10540"/>
        <dbReference type="ChEBI" id="CHEBI:17001"/>
        <dbReference type="ChEBI" id="CHEBI:17071"/>
        <dbReference type="ChEBI" id="CHEBI:44841"/>
        <dbReference type="EC" id="4.1.2.25"/>
    </reaction>
</comment>
<dbReference type="Pfam" id="PF01288">
    <property type="entry name" value="HPPK"/>
    <property type="match status" value="1"/>
</dbReference>
<dbReference type="PROSITE" id="PS00794">
    <property type="entry name" value="HPPK"/>
    <property type="match status" value="1"/>
</dbReference>
<comment type="similarity">
    <text evidence="10">Belongs to the DHNA family.</text>
</comment>
<feature type="domain" description="7,8-dihydro-6-hydroxymethylpterin-pyrophosphokinase" evidence="11">
    <location>
        <begin position="212"/>
        <end position="223"/>
    </location>
</feature>
<comment type="similarity">
    <text evidence="3">In the N-terminal section; belongs to the DHNA family.</text>
</comment>
<evidence type="ECO:0000256" key="10">
    <source>
        <dbReference type="RuleBase" id="RU362079"/>
    </source>
</evidence>
<dbReference type="Proteomes" id="UP001062901">
    <property type="component" value="Unassembled WGS sequence"/>
</dbReference>
<protein>
    <recommendedName>
        <fullName evidence="10">Bifunctional folate synthesis protein</fullName>
    </recommendedName>
    <domain>
        <recommendedName>
            <fullName evidence="10">Dihydroneopterin aldolase</fullName>
            <shortName evidence="10">DHNA</shortName>
            <ecNumber evidence="10">4.1.2.25</ecNumber>
        </recommendedName>
        <alternativeName>
            <fullName evidence="10">7,8-dihydroneopterin aldolase</fullName>
        </alternativeName>
    </domain>
    <domain>
        <recommendedName>
            <fullName evidence="10">2-amino-4-hydroxy-6-hydroxymethyldihydropteridine pyrophosphokinase</fullName>
            <ecNumber evidence="10">2.7.6.3</ecNumber>
        </recommendedName>
        <alternativeName>
            <fullName evidence="10">6-hydroxymethyl-7,8-dihydropterin pyrophosphokinase</fullName>
            <shortName evidence="10">PPPK</shortName>
        </alternativeName>
        <alternativeName>
            <fullName evidence="10">7,8-dihydro-6-hydroxymethylpterin pyrophosphokinase</fullName>
            <shortName evidence="10">HPPK</shortName>
        </alternativeName>
    </domain>
</protein>
<comment type="similarity">
    <text evidence="2">Belongs to the HPPK family.</text>
</comment>
<dbReference type="Gene3D" id="3.30.1130.10">
    <property type="match status" value="1"/>
</dbReference>
<dbReference type="CDD" id="cd00534">
    <property type="entry name" value="DHNA_DHNTPE"/>
    <property type="match status" value="1"/>
</dbReference>
<dbReference type="SMART" id="SM00905">
    <property type="entry name" value="FolB"/>
    <property type="match status" value="1"/>
</dbReference>
<keyword evidence="7" id="KW-0067">ATP-binding</keyword>
<evidence type="ECO:0000256" key="5">
    <source>
        <dbReference type="ARBA" id="ARBA00022741"/>
    </source>
</evidence>
<dbReference type="NCBIfam" id="TIGR00526">
    <property type="entry name" value="folB_dom"/>
    <property type="match status" value="1"/>
</dbReference>
<comment type="pathway">
    <text evidence="10">Cofactor biosynthesis; tetrahydrofolate biosynthesis; 2-amino-4-hydroxy-6-hydroxymethyl-7,8-dihydropteridine diphosphate from 7,8-dihydroneopterin triphosphate: step 3/4.</text>
</comment>
<evidence type="ECO:0000256" key="3">
    <source>
        <dbReference type="ARBA" id="ARBA00009640"/>
    </source>
</evidence>
<evidence type="ECO:0000256" key="1">
    <source>
        <dbReference type="ARBA" id="ARBA00005051"/>
    </source>
</evidence>
<evidence type="ECO:0000313" key="12">
    <source>
        <dbReference type="EMBL" id="GBQ07082.1"/>
    </source>
</evidence>
<comment type="caution">
    <text evidence="12">The sequence shown here is derived from an EMBL/GenBank/DDBJ whole genome shotgun (WGS) entry which is preliminary data.</text>
</comment>
<dbReference type="InterPro" id="IPR006156">
    <property type="entry name" value="Dihydroneopterin_aldolase"/>
</dbReference>
<dbReference type="EC" id="4.1.2.25" evidence="10"/>
<dbReference type="CDD" id="cd00483">
    <property type="entry name" value="HPPK"/>
    <property type="match status" value="1"/>
</dbReference>
<dbReference type="Pfam" id="PF02152">
    <property type="entry name" value="FolB"/>
    <property type="match status" value="1"/>
</dbReference>
<evidence type="ECO:0000256" key="8">
    <source>
        <dbReference type="ARBA" id="ARBA00022909"/>
    </source>
</evidence>
<comment type="function">
    <text evidence="9">Catalyzes the transfer of pyrophosphate from adenosine triphosphate (ATP) to 6-hydroxymethyl-7,8-dihydropterin, an enzymatic step in folate biosynthesis pathway.</text>
</comment>
<evidence type="ECO:0000256" key="7">
    <source>
        <dbReference type="ARBA" id="ARBA00022840"/>
    </source>
</evidence>
<dbReference type="NCBIfam" id="TIGR00525">
    <property type="entry name" value="folB"/>
    <property type="match status" value="1"/>
</dbReference>
<dbReference type="EC" id="2.7.6.3" evidence="10"/>
<keyword evidence="4" id="KW-0808">Transferase</keyword>
<sequence>MITPPLTRVNVRDLCFFGHHGVLEEEKRLGQRFFVSLEIGADLSAAIEGDAYEQAVCYAELSEIASEIVTGPPLNLIETVAGRIAQRILKRCPLVQEVTVEVRKPSAPVPHVLQESSATVTQVRHHMVGFSLGANLGEREAVLMGAVNALSRCEGIAIEQVSDFYDSAPWGVEDQPPFVNIAAIGQTVLPPHTLLERCKQIESELGRVPGRRWGARAVDIDILFYGERHHESAVLTLPHRHLWERAFVLEPLAELDPERKISGRRVKDALAQLPRTLGDVTRRRS</sequence>
<dbReference type="InterPro" id="IPR043133">
    <property type="entry name" value="GTP-CH-I_C/QueF"/>
</dbReference>
<name>A0ABQ0NZ35_9PROT</name>
<dbReference type="InterPro" id="IPR000550">
    <property type="entry name" value="Hppk"/>
</dbReference>
<dbReference type="InterPro" id="IPR035907">
    <property type="entry name" value="Hppk_sf"/>
</dbReference>
<dbReference type="SUPFAM" id="SSF55083">
    <property type="entry name" value="6-hydroxymethyl-7,8-dihydropterin pyrophosphokinase, HPPK"/>
    <property type="match status" value="1"/>
</dbReference>
<dbReference type="EMBL" id="BAQD01000021">
    <property type="protein sequence ID" value="GBQ07082.1"/>
    <property type="molecule type" value="Genomic_DNA"/>
</dbReference>
<evidence type="ECO:0000259" key="11">
    <source>
        <dbReference type="PROSITE" id="PS00794"/>
    </source>
</evidence>
<evidence type="ECO:0000256" key="9">
    <source>
        <dbReference type="ARBA" id="ARBA00029409"/>
    </source>
</evidence>
<dbReference type="RefSeq" id="WP_018980489.1">
    <property type="nucleotide sequence ID" value="NZ_BAQD01000021.1"/>
</dbReference>
<keyword evidence="5" id="KW-0547">Nucleotide-binding</keyword>
<keyword evidence="10" id="KW-0456">Lyase</keyword>
<evidence type="ECO:0000256" key="4">
    <source>
        <dbReference type="ARBA" id="ARBA00022679"/>
    </source>
</evidence>
<dbReference type="NCBIfam" id="TIGR01498">
    <property type="entry name" value="folK"/>
    <property type="match status" value="1"/>
</dbReference>
<evidence type="ECO:0000256" key="2">
    <source>
        <dbReference type="ARBA" id="ARBA00005810"/>
    </source>
</evidence>
<dbReference type="InterPro" id="IPR006157">
    <property type="entry name" value="FolB_dom"/>
</dbReference>
<keyword evidence="8 10" id="KW-0289">Folate biosynthesis</keyword>
<dbReference type="Gene3D" id="3.30.70.560">
    <property type="entry name" value="7,8-Dihydro-6-hydroxymethylpterin-pyrophosphokinase HPPK"/>
    <property type="match status" value="1"/>
</dbReference>
<keyword evidence="6" id="KW-0418">Kinase</keyword>
<comment type="pathway">
    <text evidence="1">Cofactor biosynthesis; tetrahydrofolate biosynthesis; 2-amino-4-hydroxy-6-hydroxymethyl-7,8-dihydropteridine diphosphate from 7,8-dihydroneopterin triphosphate: step 4/4.</text>
</comment>
<evidence type="ECO:0000256" key="6">
    <source>
        <dbReference type="ARBA" id="ARBA00022777"/>
    </source>
</evidence>